<accession>N2ANX9</accession>
<evidence type="ECO:0000313" key="1">
    <source>
        <dbReference type="EMBL" id="EMZ26179.1"/>
    </source>
</evidence>
<name>N2ANX9_9FIRM</name>
<organism evidence="1 2">
    <name type="scientific">Eubacterium plexicaudatum ASF492</name>
    <dbReference type="NCBI Taxonomy" id="1235802"/>
    <lineage>
        <taxon>Bacteria</taxon>
        <taxon>Bacillati</taxon>
        <taxon>Bacillota</taxon>
        <taxon>Clostridia</taxon>
        <taxon>Eubacteriales</taxon>
        <taxon>Eubacteriaceae</taxon>
        <taxon>Eubacterium</taxon>
    </lineage>
</organism>
<dbReference type="STRING" id="1235802.C823_02675"/>
<protein>
    <submittedName>
        <fullName evidence="1">Uncharacterized protein</fullName>
    </submittedName>
</protein>
<dbReference type="PATRIC" id="fig|1235802.3.peg.2825"/>
<evidence type="ECO:0000313" key="2">
    <source>
        <dbReference type="Proteomes" id="UP000012589"/>
    </source>
</evidence>
<proteinExistence type="predicted"/>
<dbReference type="EMBL" id="AQFT01000085">
    <property type="protein sequence ID" value="EMZ26179.1"/>
    <property type="molecule type" value="Genomic_DNA"/>
</dbReference>
<keyword evidence="2" id="KW-1185">Reference proteome</keyword>
<comment type="caution">
    <text evidence="1">The sequence shown here is derived from an EMBL/GenBank/DDBJ whole genome shotgun (WGS) entry which is preliminary data.</text>
</comment>
<dbReference type="AlphaFoldDB" id="N2ANX9"/>
<sequence>MTGRKGMDSAAFGAVGMCITGHLMELWETLFAGCGKVLFTFPWAVNGVFHGGMAGYAHFHCAIFEYG</sequence>
<gene>
    <name evidence="1" type="ORF">C823_02675</name>
</gene>
<dbReference type="Proteomes" id="UP000012589">
    <property type="component" value="Unassembled WGS sequence"/>
</dbReference>
<reference evidence="1 2" key="1">
    <citation type="journal article" date="2014" name="Genome Announc.">
        <title>Draft genome sequences of the altered schaedler flora, a defined bacterial community from gnotobiotic mice.</title>
        <authorList>
            <person name="Wannemuehler M.J."/>
            <person name="Overstreet A.M."/>
            <person name="Ward D.V."/>
            <person name="Phillips G.J."/>
        </authorList>
    </citation>
    <scope>NUCLEOTIDE SEQUENCE [LARGE SCALE GENOMIC DNA]</scope>
    <source>
        <strain evidence="1 2">ASF492</strain>
    </source>
</reference>
<dbReference type="HOGENOM" id="CLU_2806055_0_0_9"/>